<gene>
    <name evidence="1" type="ORF">GJ744_005408</name>
</gene>
<dbReference type="EMBL" id="JAACFV010000232">
    <property type="protein sequence ID" value="KAF7502633.1"/>
    <property type="molecule type" value="Genomic_DNA"/>
</dbReference>
<name>A0A8H7DZL8_9EURO</name>
<dbReference type="Proteomes" id="UP000606974">
    <property type="component" value="Unassembled WGS sequence"/>
</dbReference>
<evidence type="ECO:0000313" key="1">
    <source>
        <dbReference type="EMBL" id="KAF7502633.1"/>
    </source>
</evidence>
<sequence length="226" mass="25860">MPASRQPPPQDTAASLVMIRRQRDKRRWLIDDRRWRNREKLADQLAADSMQPPRDSPPKLALAAALRLFSAHVSCTVNPILIEHAYWGQDWPSYAGTISISRVELTYSRFQILQPVAAGHVSTARATFRCPVIGSQRKFIRGLQQYREVVCMREMDTRKCTTSCQRFQTWMEDSSWYQSSYVSFKDCESAATKVVVAYYRGTEEGSISGHNDTYLNAAFLLQTLSL</sequence>
<proteinExistence type="predicted"/>
<comment type="caution">
    <text evidence="1">The sequence shown here is derived from an EMBL/GenBank/DDBJ whole genome shotgun (WGS) entry which is preliminary data.</text>
</comment>
<protein>
    <submittedName>
        <fullName evidence="1">Uncharacterized protein</fullName>
    </submittedName>
</protein>
<accession>A0A8H7DZL8</accession>
<reference evidence="1" key="1">
    <citation type="submission" date="2020-02" db="EMBL/GenBank/DDBJ databases">
        <authorList>
            <person name="Palmer J.M."/>
        </authorList>
    </citation>
    <scope>NUCLEOTIDE SEQUENCE</scope>
    <source>
        <strain evidence="1">EPUS1.4</strain>
        <tissue evidence="1">Thallus</tissue>
    </source>
</reference>
<organism evidence="1 2">
    <name type="scientific">Endocarpon pusillum</name>
    <dbReference type="NCBI Taxonomy" id="364733"/>
    <lineage>
        <taxon>Eukaryota</taxon>
        <taxon>Fungi</taxon>
        <taxon>Dikarya</taxon>
        <taxon>Ascomycota</taxon>
        <taxon>Pezizomycotina</taxon>
        <taxon>Eurotiomycetes</taxon>
        <taxon>Chaetothyriomycetidae</taxon>
        <taxon>Verrucariales</taxon>
        <taxon>Verrucariaceae</taxon>
        <taxon>Endocarpon</taxon>
    </lineage>
</organism>
<evidence type="ECO:0000313" key="2">
    <source>
        <dbReference type="Proteomes" id="UP000606974"/>
    </source>
</evidence>
<dbReference type="AlphaFoldDB" id="A0A8H7DZL8"/>
<keyword evidence="2" id="KW-1185">Reference proteome</keyword>